<proteinExistence type="predicted"/>
<accession>F5XKK7</accession>
<evidence type="ECO:0000313" key="2">
    <source>
        <dbReference type="EMBL" id="BAK36079.1"/>
    </source>
</evidence>
<sequence length="147" mass="15856">MSGGGDGDVIGAERAHGAADRRPRGPELAEPAFEAGAQDRRFRSQQRDRLLEVLHGQRCPGLLVVVEERDEESGVKRHHPPRAALRLTSLHSPASLAEPRAAYRGSPIRSDSGVCSVSLAVIALGTRSRWAVAYRSAAEDRADARSQ</sequence>
<gene>
    <name evidence="2" type="ordered locus">MLP_30650</name>
</gene>
<protein>
    <submittedName>
        <fullName evidence="2">Uncharacterized protein</fullName>
    </submittedName>
</protein>
<dbReference type="AlphaFoldDB" id="F5XKK7"/>
<name>F5XKK7_MICPN</name>
<dbReference type="RefSeq" id="WP_013863944.1">
    <property type="nucleotide sequence ID" value="NC_015635.1"/>
</dbReference>
<dbReference type="STRING" id="1032480.MLP_30650"/>
<feature type="region of interest" description="Disordered" evidence="1">
    <location>
        <begin position="1"/>
        <end position="41"/>
    </location>
</feature>
<dbReference type="KEGG" id="mph:MLP_30650"/>
<reference evidence="2 3" key="1">
    <citation type="submission" date="2011-05" db="EMBL/GenBank/DDBJ databases">
        <title>Whole genome sequence of Microlunatus phosphovorus NM-1.</title>
        <authorList>
            <person name="Hosoyama A."/>
            <person name="Sasaki K."/>
            <person name="Harada T."/>
            <person name="Igarashi R."/>
            <person name="Kawakoshi A."/>
            <person name="Sasagawa M."/>
            <person name="Fukada J."/>
            <person name="Nakamura S."/>
            <person name="Katano Y."/>
            <person name="Hanada S."/>
            <person name="Kamagata Y."/>
            <person name="Nakamura N."/>
            <person name="Yamazaki S."/>
            <person name="Fujita N."/>
        </authorList>
    </citation>
    <scope>NUCLEOTIDE SEQUENCE [LARGE SCALE GENOMIC DNA]</scope>
    <source>
        <strain evidence="3">ATCC 700054 / DSM 10555 / JCM 9379 / NBRC 101784 / NCIMB 13414 / VKM Ac-1990 / NM-1</strain>
    </source>
</reference>
<dbReference type="EMBL" id="AP012204">
    <property type="protein sequence ID" value="BAK36079.1"/>
    <property type="molecule type" value="Genomic_DNA"/>
</dbReference>
<evidence type="ECO:0000256" key="1">
    <source>
        <dbReference type="SAM" id="MobiDB-lite"/>
    </source>
</evidence>
<dbReference type="HOGENOM" id="CLU_1765908_0_0_11"/>
<feature type="compositionally biased region" description="Basic and acidic residues" evidence="1">
    <location>
        <begin position="11"/>
        <end position="27"/>
    </location>
</feature>
<feature type="region of interest" description="Disordered" evidence="1">
    <location>
        <begin position="70"/>
        <end position="90"/>
    </location>
</feature>
<evidence type="ECO:0000313" key="3">
    <source>
        <dbReference type="Proteomes" id="UP000007947"/>
    </source>
</evidence>
<dbReference type="Proteomes" id="UP000007947">
    <property type="component" value="Chromosome"/>
</dbReference>
<keyword evidence="3" id="KW-1185">Reference proteome</keyword>
<organism evidence="2 3">
    <name type="scientific">Microlunatus phosphovorus (strain ATCC 700054 / DSM 10555 / JCM 9379 / NBRC 101784 / NCIMB 13414 / VKM Ac-1990 / NM-1)</name>
    <dbReference type="NCBI Taxonomy" id="1032480"/>
    <lineage>
        <taxon>Bacteria</taxon>
        <taxon>Bacillati</taxon>
        <taxon>Actinomycetota</taxon>
        <taxon>Actinomycetes</taxon>
        <taxon>Propionibacteriales</taxon>
        <taxon>Propionibacteriaceae</taxon>
        <taxon>Microlunatus</taxon>
    </lineage>
</organism>